<dbReference type="AlphaFoldDB" id="A0AA88DDC2"/>
<protein>
    <submittedName>
        <fullName evidence="1">Uncharacterized protein</fullName>
    </submittedName>
</protein>
<gene>
    <name evidence="1" type="ORF">TIFTF001_004646</name>
</gene>
<organism evidence="1 2">
    <name type="scientific">Ficus carica</name>
    <name type="common">Common fig</name>
    <dbReference type="NCBI Taxonomy" id="3494"/>
    <lineage>
        <taxon>Eukaryota</taxon>
        <taxon>Viridiplantae</taxon>
        <taxon>Streptophyta</taxon>
        <taxon>Embryophyta</taxon>
        <taxon>Tracheophyta</taxon>
        <taxon>Spermatophyta</taxon>
        <taxon>Magnoliopsida</taxon>
        <taxon>eudicotyledons</taxon>
        <taxon>Gunneridae</taxon>
        <taxon>Pentapetalae</taxon>
        <taxon>rosids</taxon>
        <taxon>fabids</taxon>
        <taxon>Rosales</taxon>
        <taxon>Moraceae</taxon>
        <taxon>Ficeae</taxon>
        <taxon>Ficus</taxon>
    </lineage>
</organism>
<comment type="caution">
    <text evidence="1">The sequence shown here is derived from an EMBL/GenBank/DDBJ whole genome shotgun (WGS) entry which is preliminary data.</text>
</comment>
<dbReference type="EMBL" id="BTGU01000004">
    <property type="protein sequence ID" value="GMN34374.1"/>
    <property type="molecule type" value="Genomic_DNA"/>
</dbReference>
<evidence type="ECO:0000313" key="2">
    <source>
        <dbReference type="Proteomes" id="UP001187192"/>
    </source>
</evidence>
<reference evidence="1" key="1">
    <citation type="submission" date="2023-07" db="EMBL/GenBank/DDBJ databases">
        <title>draft genome sequence of fig (Ficus carica).</title>
        <authorList>
            <person name="Takahashi T."/>
            <person name="Nishimura K."/>
        </authorList>
    </citation>
    <scope>NUCLEOTIDE SEQUENCE</scope>
</reference>
<dbReference type="Proteomes" id="UP001187192">
    <property type="component" value="Unassembled WGS sequence"/>
</dbReference>
<accession>A0AA88DDC2</accession>
<proteinExistence type="predicted"/>
<name>A0AA88DDC2_FICCA</name>
<evidence type="ECO:0000313" key="1">
    <source>
        <dbReference type="EMBL" id="GMN34374.1"/>
    </source>
</evidence>
<keyword evidence="2" id="KW-1185">Reference proteome</keyword>
<sequence>MGREKERASGEVAKLEAPWQLVVNVAGDKYTLGPPHRRCHYRRRKGQAGCMRALAKETRGRKPNPKDERQ</sequence>